<name>A0A1N7PGA1_9RHOB</name>
<dbReference type="EMBL" id="FTOT01000005">
    <property type="protein sequence ID" value="SIT09621.1"/>
    <property type="molecule type" value="Genomic_DNA"/>
</dbReference>
<dbReference type="STRING" id="1086013.SAMN05421774_105231"/>
<dbReference type="PANTHER" id="PTHR43639">
    <property type="entry name" value="OXIDOREDUCTASE, SHORT-CHAIN DEHYDROGENASE/REDUCTASE FAMILY (AFU_ORTHOLOGUE AFUA_5G02870)"/>
    <property type="match status" value="1"/>
</dbReference>
<dbReference type="GO" id="GO:0016491">
    <property type="term" value="F:oxidoreductase activity"/>
    <property type="evidence" value="ECO:0007669"/>
    <property type="project" value="UniProtKB-KW"/>
</dbReference>
<dbReference type="PANTHER" id="PTHR43639:SF1">
    <property type="entry name" value="SHORT-CHAIN DEHYDROGENASE_REDUCTASE FAMILY PROTEIN"/>
    <property type="match status" value="1"/>
</dbReference>
<comment type="similarity">
    <text evidence="1">Belongs to the short-chain dehydrogenases/reductases (SDR) family.</text>
</comment>
<dbReference type="PRINTS" id="PR00081">
    <property type="entry name" value="GDHRDH"/>
</dbReference>
<keyword evidence="4" id="KW-1185">Reference proteome</keyword>
<reference evidence="3 4" key="1">
    <citation type="submission" date="2017-01" db="EMBL/GenBank/DDBJ databases">
        <authorList>
            <person name="Mah S.A."/>
            <person name="Swanson W.J."/>
            <person name="Moy G.W."/>
            <person name="Vacquier V.D."/>
        </authorList>
    </citation>
    <scope>NUCLEOTIDE SEQUENCE [LARGE SCALE GENOMIC DNA]</scope>
    <source>
        <strain evidence="3 4">DSM 26375</strain>
    </source>
</reference>
<gene>
    <name evidence="3" type="ORF">SAMN05421774_105231</name>
</gene>
<dbReference type="SUPFAM" id="SSF51735">
    <property type="entry name" value="NAD(P)-binding Rossmann-fold domains"/>
    <property type="match status" value="1"/>
</dbReference>
<dbReference type="InterPro" id="IPR036291">
    <property type="entry name" value="NAD(P)-bd_dom_sf"/>
</dbReference>
<dbReference type="AlphaFoldDB" id="A0A1N7PGA1"/>
<dbReference type="RefSeq" id="WP_076532153.1">
    <property type="nucleotide sequence ID" value="NZ_BMEH01000005.1"/>
</dbReference>
<accession>A0A1N7PGA1</accession>
<evidence type="ECO:0000256" key="2">
    <source>
        <dbReference type="ARBA" id="ARBA00023002"/>
    </source>
</evidence>
<evidence type="ECO:0000313" key="4">
    <source>
        <dbReference type="Proteomes" id="UP000186141"/>
    </source>
</evidence>
<dbReference type="InterPro" id="IPR002347">
    <property type="entry name" value="SDR_fam"/>
</dbReference>
<evidence type="ECO:0000256" key="1">
    <source>
        <dbReference type="ARBA" id="ARBA00006484"/>
    </source>
</evidence>
<dbReference type="Pfam" id="PF00106">
    <property type="entry name" value="adh_short"/>
    <property type="match status" value="1"/>
</dbReference>
<sequence length="265" mass="28918">MPDVPPARRAPVALVTGAARRLGAEMVRRLGREGFRVALHCNTSRAEAEAIAAEVRRDGGACEVIAGDLAEKAQVHRIWDETLDRFGPVSLLVNNASAFRNDDIFGVEDSVFDTHVAVNLKAPVWLIERLAAQRDLPDGALVVNMLDNKCFAPNPDFFTYTLSKSALHTATTLCAMRFSGRPRVCGIAPSITLISGKQTEENFQKSARINPLRRRVAPSDICDALMALWQSPGLNGEVLVLDGGQTLWRLDRDVAFLVKDGQTDG</sequence>
<keyword evidence="2" id="KW-0560">Oxidoreductase</keyword>
<evidence type="ECO:0000313" key="3">
    <source>
        <dbReference type="EMBL" id="SIT09621.1"/>
    </source>
</evidence>
<organism evidence="3 4">
    <name type="scientific">Gemmobacter megaterium</name>
    <dbReference type="NCBI Taxonomy" id="1086013"/>
    <lineage>
        <taxon>Bacteria</taxon>
        <taxon>Pseudomonadati</taxon>
        <taxon>Pseudomonadota</taxon>
        <taxon>Alphaproteobacteria</taxon>
        <taxon>Rhodobacterales</taxon>
        <taxon>Paracoccaceae</taxon>
        <taxon>Gemmobacter</taxon>
    </lineage>
</organism>
<proteinExistence type="inferred from homology"/>
<dbReference type="Gene3D" id="3.40.50.720">
    <property type="entry name" value="NAD(P)-binding Rossmann-like Domain"/>
    <property type="match status" value="1"/>
</dbReference>
<protein>
    <submittedName>
        <fullName evidence="3">NAD(P)-dependent dehydrogenase, short-chain alcohol dehydrogenase family</fullName>
    </submittedName>
</protein>
<dbReference type="Proteomes" id="UP000186141">
    <property type="component" value="Unassembled WGS sequence"/>
</dbReference>
<dbReference type="OrthoDB" id="9786360at2"/>